<evidence type="ECO:0000256" key="1">
    <source>
        <dbReference type="ARBA" id="ARBA00001933"/>
    </source>
</evidence>
<dbReference type="STRING" id="169760.PSTEL_19350"/>
<dbReference type="Pfam" id="PF00155">
    <property type="entry name" value="Aminotran_1_2"/>
    <property type="match status" value="1"/>
</dbReference>
<dbReference type="CDD" id="cd00609">
    <property type="entry name" value="AAT_like"/>
    <property type="match status" value="1"/>
</dbReference>
<dbReference type="InterPro" id="IPR015424">
    <property type="entry name" value="PyrdxlP-dep_Trfase"/>
</dbReference>
<comment type="cofactor">
    <cofactor evidence="1 4">
        <name>pyridoxal 5'-phosphate</name>
        <dbReference type="ChEBI" id="CHEBI:597326"/>
    </cofactor>
</comment>
<dbReference type="InterPro" id="IPR004839">
    <property type="entry name" value="Aminotransferase_I/II_large"/>
</dbReference>
<comment type="similarity">
    <text evidence="4">Belongs to the class-I pyridoxal-phosphate-dependent aminotransferase family.</text>
</comment>
<evidence type="ECO:0000256" key="4">
    <source>
        <dbReference type="RuleBase" id="RU000481"/>
    </source>
</evidence>
<dbReference type="HOGENOM" id="CLU_017584_4_5_9"/>
<dbReference type="GO" id="GO:0008483">
    <property type="term" value="F:transaminase activity"/>
    <property type="evidence" value="ECO:0007669"/>
    <property type="project" value="UniProtKB-KW"/>
</dbReference>
<protein>
    <recommendedName>
        <fullName evidence="4">Aminotransferase</fullName>
        <ecNumber evidence="4">2.6.1.-</ecNumber>
    </recommendedName>
</protein>
<sequence>MSIEQYQNTYIQNSFADRIGGANYGKDTNIYKFEKIKRAKASAKKDFPDIELIDMGVGEPDEMADAGIVAKLAEEAAKEENRGYADNGIADFKEAAAKYLKEVFNVDGINPETEVLHSIGSKPALAMLPSAFINPGDITIMTIPGYPVLGTHTKYLGGQVYTVELKKENNFLPDLSSIPEEIAYKAKLIYLNYPNNPTGASATPEFFAEVVAWAKKYNVVVIHDAPYAALTYDGLKPLSFLSVPGAKDVGVELHSLSKSYNMTGWRIGFVAGNPLIVKAFGDVKDNNDSGQFIAIQKAAAYGLAHPEITEAIAAKYSRRHNLLVDALNSLGFKAEKPKGSFFLYVEAPKGVKNGRRFESGEDFSQYLIREKLISTVPWDDAGAFVRFSVTFIAKGEEEELRVISEIKRRLSDVEFEF</sequence>
<gene>
    <name evidence="6" type="ORF">PSTEL_19350</name>
</gene>
<dbReference type="GO" id="GO:0030170">
    <property type="term" value="F:pyridoxal phosphate binding"/>
    <property type="evidence" value="ECO:0007669"/>
    <property type="project" value="InterPro"/>
</dbReference>
<dbReference type="SUPFAM" id="SSF53383">
    <property type="entry name" value="PLP-dependent transferases"/>
    <property type="match status" value="1"/>
</dbReference>
<evidence type="ECO:0000313" key="6">
    <source>
        <dbReference type="EMBL" id="AIQ64940.1"/>
    </source>
</evidence>
<dbReference type="RefSeq" id="WP_038697594.1">
    <property type="nucleotide sequence ID" value="NZ_CP009286.1"/>
</dbReference>
<name>A0A089LXV3_9BACL</name>
<dbReference type="PANTHER" id="PTHR42832:SF3">
    <property type="entry name" value="L-GLUTAMINE--4-(METHYLSULFANYL)-2-OXOBUTANOATE AMINOTRANSFERASE"/>
    <property type="match status" value="1"/>
</dbReference>
<dbReference type="OrthoDB" id="9813612at2"/>
<organism evidence="6 7">
    <name type="scientific">Paenibacillus stellifer</name>
    <dbReference type="NCBI Taxonomy" id="169760"/>
    <lineage>
        <taxon>Bacteria</taxon>
        <taxon>Bacillati</taxon>
        <taxon>Bacillota</taxon>
        <taxon>Bacilli</taxon>
        <taxon>Bacillales</taxon>
        <taxon>Paenibacillaceae</taxon>
        <taxon>Paenibacillus</taxon>
    </lineage>
</organism>
<dbReference type="InterPro" id="IPR015421">
    <property type="entry name" value="PyrdxlP-dep_Trfase_major"/>
</dbReference>
<keyword evidence="3 4" id="KW-0808">Transferase</keyword>
<evidence type="ECO:0000256" key="3">
    <source>
        <dbReference type="ARBA" id="ARBA00022679"/>
    </source>
</evidence>
<dbReference type="PANTHER" id="PTHR42832">
    <property type="entry name" value="AMINO ACID AMINOTRANSFERASE"/>
    <property type="match status" value="1"/>
</dbReference>
<dbReference type="EC" id="2.6.1.-" evidence="4"/>
<evidence type="ECO:0000256" key="2">
    <source>
        <dbReference type="ARBA" id="ARBA00022576"/>
    </source>
</evidence>
<feature type="domain" description="Aminotransferase class I/classII large" evidence="5">
    <location>
        <begin position="51"/>
        <end position="402"/>
    </location>
</feature>
<dbReference type="NCBIfam" id="NF004937">
    <property type="entry name" value="PRK06290.1"/>
    <property type="match status" value="1"/>
</dbReference>
<accession>A0A089LXV3</accession>
<dbReference type="InterPro" id="IPR004838">
    <property type="entry name" value="NHTrfase_class1_PyrdxlP-BS"/>
</dbReference>
<dbReference type="InterPro" id="IPR050881">
    <property type="entry name" value="LL-DAP_aminotransferase"/>
</dbReference>
<proteinExistence type="inferred from homology"/>
<reference evidence="6 7" key="1">
    <citation type="submission" date="2014-08" db="EMBL/GenBank/DDBJ databases">
        <title>Comparative genomics of the Paenibacillus odorifer group.</title>
        <authorList>
            <person name="den Bakker H.C."/>
            <person name="Tsai Y.-C."/>
            <person name="Martin N."/>
            <person name="Korlach J."/>
            <person name="Wiedmann M."/>
        </authorList>
    </citation>
    <scope>NUCLEOTIDE SEQUENCE [LARGE SCALE GENOMIC DNA]</scope>
    <source>
        <strain evidence="6 7">DSM 14472</strain>
    </source>
</reference>
<dbReference type="Gene3D" id="3.40.640.10">
    <property type="entry name" value="Type I PLP-dependent aspartate aminotransferase-like (Major domain)"/>
    <property type="match status" value="1"/>
</dbReference>
<dbReference type="KEGG" id="pste:PSTEL_19350"/>
<dbReference type="InterPro" id="IPR015422">
    <property type="entry name" value="PyrdxlP-dep_Trfase_small"/>
</dbReference>
<dbReference type="PROSITE" id="PS00105">
    <property type="entry name" value="AA_TRANSFER_CLASS_1"/>
    <property type="match status" value="1"/>
</dbReference>
<dbReference type="Proteomes" id="UP000029507">
    <property type="component" value="Chromosome"/>
</dbReference>
<keyword evidence="7" id="KW-1185">Reference proteome</keyword>
<keyword evidence="2 4" id="KW-0032">Aminotransferase</keyword>
<evidence type="ECO:0000259" key="5">
    <source>
        <dbReference type="Pfam" id="PF00155"/>
    </source>
</evidence>
<evidence type="ECO:0000313" key="7">
    <source>
        <dbReference type="Proteomes" id="UP000029507"/>
    </source>
</evidence>
<dbReference type="Gene3D" id="3.90.1150.10">
    <property type="entry name" value="Aspartate Aminotransferase, domain 1"/>
    <property type="match status" value="1"/>
</dbReference>
<dbReference type="AlphaFoldDB" id="A0A089LXV3"/>
<dbReference type="EMBL" id="CP009286">
    <property type="protein sequence ID" value="AIQ64940.1"/>
    <property type="molecule type" value="Genomic_DNA"/>
</dbReference>